<evidence type="ECO:0000256" key="1">
    <source>
        <dbReference type="ARBA" id="ARBA00022670"/>
    </source>
</evidence>
<evidence type="ECO:0000256" key="7">
    <source>
        <dbReference type="PIRSR" id="PIRSR627057-2"/>
    </source>
</evidence>
<keyword evidence="5 8" id="KW-0482">Metalloprotease</keyword>
<keyword evidence="13" id="KW-1185">Reference proteome</keyword>
<feature type="transmembrane region" description="Helical" evidence="9">
    <location>
        <begin position="68"/>
        <end position="86"/>
    </location>
</feature>
<reference evidence="12 13" key="2">
    <citation type="submission" date="2020-05" db="EMBL/GenBank/DDBJ databases">
        <title>Draft genome sequence of Desulfovibrio sp. strainFSS-1.</title>
        <authorList>
            <person name="Shimoshige H."/>
            <person name="Kobayashi H."/>
            <person name="Maekawa T."/>
        </authorList>
    </citation>
    <scope>NUCLEOTIDE SEQUENCE [LARGE SCALE GENOMIC DNA]</scope>
    <source>
        <strain evidence="12 13">SIID29052-01</strain>
    </source>
</reference>
<evidence type="ECO:0000256" key="2">
    <source>
        <dbReference type="ARBA" id="ARBA00022723"/>
    </source>
</evidence>
<dbReference type="GO" id="GO:0004222">
    <property type="term" value="F:metalloendopeptidase activity"/>
    <property type="evidence" value="ECO:0007669"/>
    <property type="project" value="InterPro"/>
</dbReference>
<feature type="transmembrane region" description="Helical" evidence="9">
    <location>
        <begin position="173"/>
        <end position="198"/>
    </location>
</feature>
<name>A0A6V8M2E1_9BACT</name>
<accession>A0A6V8M2E1</accession>
<comment type="similarity">
    <text evidence="8">Belongs to the peptidase M48 family.</text>
</comment>
<comment type="caution">
    <text evidence="12">The sequence shown here is derived from an EMBL/GenBank/DDBJ whole genome shotgun (WGS) entry which is preliminary data.</text>
</comment>
<dbReference type="RefSeq" id="WP_235956945.1">
    <property type="nucleotide sequence ID" value="NZ_BLTE01000011.1"/>
</dbReference>
<protein>
    <submittedName>
        <fullName evidence="12">Protease HtpX</fullName>
        <ecNumber evidence="12">3.4.24.-</ecNumber>
    </submittedName>
</protein>
<feature type="active site" description="Proton donor" evidence="6">
    <location>
        <position position="358"/>
    </location>
</feature>
<evidence type="ECO:0000256" key="4">
    <source>
        <dbReference type="ARBA" id="ARBA00022833"/>
    </source>
</evidence>
<feature type="binding site" evidence="7">
    <location>
        <position position="354"/>
    </location>
    <ligand>
        <name>Zn(2+)</name>
        <dbReference type="ChEBI" id="CHEBI:29105"/>
        <note>catalytic</note>
    </ligand>
</feature>
<keyword evidence="9" id="KW-0472">Membrane</keyword>
<feature type="domain" description="Peptidase M48" evidence="10">
    <location>
        <begin position="207"/>
        <end position="409"/>
    </location>
</feature>
<evidence type="ECO:0000256" key="9">
    <source>
        <dbReference type="SAM" id="Phobius"/>
    </source>
</evidence>
<keyword evidence="3 8" id="KW-0378">Hydrolase</keyword>
<feature type="domain" description="CAAX prenyl protease 1 N-terminal" evidence="11">
    <location>
        <begin position="34"/>
        <end position="203"/>
    </location>
</feature>
<dbReference type="Pfam" id="PF01435">
    <property type="entry name" value="Peptidase_M48"/>
    <property type="match status" value="1"/>
</dbReference>
<evidence type="ECO:0000313" key="12">
    <source>
        <dbReference type="EMBL" id="GFK94615.1"/>
    </source>
</evidence>
<dbReference type="PANTHER" id="PTHR10120">
    <property type="entry name" value="CAAX PRENYL PROTEASE 1"/>
    <property type="match status" value="1"/>
</dbReference>
<feature type="binding site" evidence="7">
    <location>
        <position position="276"/>
    </location>
    <ligand>
        <name>Zn(2+)</name>
        <dbReference type="ChEBI" id="CHEBI:29105"/>
        <note>catalytic</note>
    </ligand>
</feature>
<dbReference type="Gene3D" id="3.30.2010.10">
    <property type="entry name" value="Metalloproteases ('zincins'), catalytic domain"/>
    <property type="match status" value="1"/>
</dbReference>
<keyword evidence="9" id="KW-0812">Transmembrane</keyword>
<comment type="cofactor">
    <cofactor evidence="7 8">
        <name>Zn(2+)</name>
        <dbReference type="ChEBI" id="CHEBI:29105"/>
    </cofactor>
    <text evidence="7 8">Binds 1 zinc ion per subunit.</text>
</comment>
<keyword evidence="2 7" id="KW-0479">Metal-binding</keyword>
<evidence type="ECO:0000256" key="6">
    <source>
        <dbReference type="PIRSR" id="PIRSR627057-1"/>
    </source>
</evidence>
<sequence>MTPTLPALAVLAALIFTEALSALARWLNVRSLSLELPAPLRGIWSEEAYARSQRYLAASTRLGLAREGFSLACLLAFLSCGGVCWLDGAARAAFPGEVGAGLAFLGALALAQALLDLPFAAWSAFVVEARFGFNTTTARTFVLDRLKGLGLAVILGGALLAAVLWAFQTLGGMAWLAAWAVVTAFSGVLLVVAPTWILPLFNRFEPLPQGDTRQALEDYARDEGFALDGVFVMDGSKRSTKANAFFTGVGKRKRISLYDTLLDKMTPEQLVAVLAHEIGHSRLGHIRTGFWLGTLRTGLTLGLAQLFLGWGGLQEAFGATRPSIHVGLMLFALAWQPLALGLGALSNAVSRRFERQADAFAARAPGGPQALAEALKALSLANLSNLTPHPLLVALEYSHPPVLERLRLLAAHGPGPRPSGAA</sequence>
<keyword evidence="1 8" id="KW-0645">Protease</keyword>
<dbReference type="Proteomes" id="UP000494245">
    <property type="component" value="Unassembled WGS sequence"/>
</dbReference>
<feature type="transmembrane region" description="Helical" evidence="9">
    <location>
        <begin position="324"/>
        <end position="345"/>
    </location>
</feature>
<evidence type="ECO:0000256" key="5">
    <source>
        <dbReference type="ARBA" id="ARBA00023049"/>
    </source>
</evidence>
<evidence type="ECO:0000259" key="11">
    <source>
        <dbReference type="Pfam" id="PF16491"/>
    </source>
</evidence>
<dbReference type="EC" id="3.4.24.-" evidence="12"/>
<dbReference type="GO" id="GO:0071586">
    <property type="term" value="P:CAAX-box protein processing"/>
    <property type="evidence" value="ECO:0007669"/>
    <property type="project" value="InterPro"/>
</dbReference>
<feature type="transmembrane region" description="Helical" evidence="9">
    <location>
        <begin position="149"/>
        <end position="167"/>
    </location>
</feature>
<dbReference type="InterPro" id="IPR001915">
    <property type="entry name" value="Peptidase_M48"/>
</dbReference>
<dbReference type="Pfam" id="PF16491">
    <property type="entry name" value="Peptidase_M48_N"/>
    <property type="match status" value="1"/>
</dbReference>
<dbReference type="EMBL" id="BLTE01000011">
    <property type="protein sequence ID" value="GFK94615.1"/>
    <property type="molecule type" value="Genomic_DNA"/>
</dbReference>
<dbReference type="GO" id="GO:0046872">
    <property type="term" value="F:metal ion binding"/>
    <property type="evidence" value="ECO:0007669"/>
    <property type="project" value="UniProtKB-KW"/>
</dbReference>
<keyword evidence="4 7" id="KW-0862">Zinc</keyword>
<feature type="active site" evidence="6">
    <location>
        <position position="277"/>
    </location>
</feature>
<evidence type="ECO:0000256" key="8">
    <source>
        <dbReference type="RuleBase" id="RU003983"/>
    </source>
</evidence>
<evidence type="ECO:0000256" key="3">
    <source>
        <dbReference type="ARBA" id="ARBA00022801"/>
    </source>
</evidence>
<feature type="transmembrane region" description="Helical" evidence="9">
    <location>
        <begin position="290"/>
        <end position="312"/>
    </location>
</feature>
<dbReference type="InterPro" id="IPR032456">
    <property type="entry name" value="Peptidase_M48_N"/>
</dbReference>
<dbReference type="AlphaFoldDB" id="A0A6V8M2E1"/>
<gene>
    <name evidence="12" type="primary">htpX_2</name>
    <name evidence="12" type="ORF">NNJEOMEG_02462</name>
</gene>
<proteinExistence type="inferred from homology"/>
<evidence type="ECO:0000259" key="10">
    <source>
        <dbReference type="Pfam" id="PF01435"/>
    </source>
</evidence>
<dbReference type="InterPro" id="IPR027057">
    <property type="entry name" value="CAXX_Prtase_1"/>
</dbReference>
<keyword evidence="9" id="KW-1133">Transmembrane helix</keyword>
<reference evidence="12 13" key="1">
    <citation type="submission" date="2020-04" db="EMBL/GenBank/DDBJ databases">
        <authorList>
            <consortium name="Desulfovibrio sp. FSS-1 genome sequencing consortium"/>
            <person name="Shimoshige H."/>
            <person name="Kobayashi H."/>
            <person name="Maekawa T."/>
        </authorList>
    </citation>
    <scope>NUCLEOTIDE SEQUENCE [LARGE SCALE GENOMIC DNA]</scope>
    <source>
        <strain evidence="12 13">SIID29052-01</strain>
    </source>
</reference>
<organism evidence="12 13">
    <name type="scientific">Fundidesulfovibrio magnetotacticus</name>
    <dbReference type="NCBI Taxonomy" id="2730080"/>
    <lineage>
        <taxon>Bacteria</taxon>
        <taxon>Pseudomonadati</taxon>
        <taxon>Thermodesulfobacteriota</taxon>
        <taxon>Desulfovibrionia</taxon>
        <taxon>Desulfovibrionales</taxon>
        <taxon>Desulfovibrionaceae</taxon>
        <taxon>Fundidesulfovibrio</taxon>
    </lineage>
</organism>
<feature type="binding site" evidence="7">
    <location>
        <position position="280"/>
    </location>
    <ligand>
        <name>Zn(2+)</name>
        <dbReference type="ChEBI" id="CHEBI:29105"/>
        <note>catalytic</note>
    </ligand>
</feature>
<dbReference type="CDD" id="cd07343">
    <property type="entry name" value="M48A_Zmpste24p_like"/>
    <property type="match status" value="1"/>
</dbReference>
<evidence type="ECO:0000313" key="13">
    <source>
        <dbReference type="Proteomes" id="UP000494245"/>
    </source>
</evidence>